<dbReference type="InterPro" id="IPR021388">
    <property type="entry name" value="DUF3024"/>
</dbReference>
<name>A0A6B8W1N4_9CORY</name>
<dbReference type="RefSeq" id="WP_156228777.1">
    <property type="nucleotide sequence ID" value="NZ_CP046453.1"/>
</dbReference>
<keyword evidence="2" id="KW-1185">Reference proteome</keyword>
<dbReference type="EMBL" id="CP046453">
    <property type="protein sequence ID" value="QGU05315.1"/>
    <property type="molecule type" value="Genomic_DNA"/>
</dbReference>
<dbReference type="KEGG" id="ccoe:CETAM_10330"/>
<dbReference type="AlphaFoldDB" id="A0A6B8W1N4"/>
<gene>
    <name evidence="1" type="ORF">CETAM_10330</name>
</gene>
<evidence type="ECO:0000313" key="2">
    <source>
        <dbReference type="Proteomes" id="UP000425178"/>
    </source>
</evidence>
<dbReference type="Proteomes" id="UP000425178">
    <property type="component" value="Chromosome"/>
</dbReference>
<organism evidence="1 2">
    <name type="scientific">Corynebacterium comes</name>
    <dbReference type="NCBI Taxonomy" id="2675218"/>
    <lineage>
        <taxon>Bacteria</taxon>
        <taxon>Bacillati</taxon>
        <taxon>Actinomycetota</taxon>
        <taxon>Actinomycetes</taxon>
        <taxon>Mycobacteriales</taxon>
        <taxon>Corynebacteriaceae</taxon>
        <taxon>Corynebacterium</taxon>
    </lineage>
</organism>
<reference evidence="1 2" key="1">
    <citation type="journal article" date="2021" name="Int. J. Syst. Evol. Microbiol.">
        <title>Classification of three corynebacterial strains isolated from a small paddock in North Rhine-Westphalia: proposal of &lt;i&gt;Corynebacterium kalinowskii&lt;/i&gt; sp. nov., &lt;i&gt;Corynebacterium comes&lt;/i&gt; sp. nov. and &lt;i&gt;Corynebacterium occultum&lt;/i&gt; sp. nov.</title>
        <authorList>
            <person name="Schaffert L."/>
            <person name="Ruwe M."/>
            <person name="Milse J."/>
            <person name="Hanuschka K."/>
            <person name="Ortseifen V."/>
            <person name="Droste J."/>
            <person name="Brandt D."/>
            <person name="Schl L."/>
            <person name="Kutter Y."/>
            <person name="Vinke S."/>
            <person name="Vieh P."/>
            <person name="Jacob L."/>
            <person name="L N.C."/>
            <person name="Schulte-Berndt E."/>
            <person name="Hain C."/>
            <person name="Linder M."/>
            <person name="Schmidt P."/>
            <person name="Wollenschl L."/>
            <person name="Luttermann T."/>
            <person name="Thieme E."/>
            <person name="Hassa J."/>
            <person name="Haak M."/>
            <person name="Wittchen M."/>
            <person name="Mentz A."/>
            <person name="Persicke M."/>
            <person name="Busche T."/>
            <person name="R C."/>
        </authorList>
    </citation>
    <scope>NUCLEOTIDE SEQUENCE [LARGE SCALE GENOMIC DNA]</scope>
    <source>
        <strain evidence="1 2">2019</strain>
    </source>
</reference>
<proteinExistence type="predicted"/>
<sequence length="110" mass="13284">MAKPELDVARIRKWCATRVPEHVQEQLRVEALVADRHVTIVERRPPWQEGLEWSTFPVARLRFTMKTGLWSLYWRDRNGKFHLYDRREPTVKVQELLDFLDSHEDPIFWG</sequence>
<dbReference type="Pfam" id="PF11225">
    <property type="entry name" value="DUF3024"/>
    <property type="match status" value="1"/>
</dbReference>
<evidence type="ECO:0000313" key="1">
    <source>
        <dbReference type="EMBL" id="QGU05315.1"/>
    </source>
</evidence>
<accession>A0A6B8W1N4</accession>
<protein>
    <recommendedName>
        <fullName evidence="3">DUF3024 domain-containing protein</fullName>
    </recommendedName>
</protein>
<evidence type="ECO:0008006" key="3">
    <source>
        <dbReference type="Google" id="ProtNLM"/>
    </source>
</evidence>